<sequence>MAKFTNRYGAEVPLELVIDPDKGLGLPEGLGQLAEPPRPMALRDRSCWR</sequence>
<dbReference type="RefSeq" id="WP_221496435.1">
    <property type="nucleotide sequence ID" value="NZ_JACHJB010000002.1"/>
</dbReference>
<gene>
    <name evidence="3" type="ORF">FHU36_003841</name>
</gene>
<evidence type="ECO:0000313" key="4">
    <source>
        <dbReference type="Proteomes" id="UP000583800"/>
    </source>
</evidence>
<keyword evidence="4" id="KW-1185">Reference proteome</keyword>
<dbReference type="EMBL" id="JACHJB010000002">
    <property type="protein sequence ID" value="MBB6347296.1"/>
    <property type="molecule type" value="Genomic_DNA"/>
</dbReference>
<evidence type="ECO:0000313" key="3">
    <source>
        <dbReference type="EMBL" id="MBB6347296.1"/>
    </source>
</evidence>
<feature type="region of interest" description="Disordered" evidence="1">
    <location>
        <begin position="29"/>
        <end position="49"/>
    </location>
</feature>
<dbReference type="Pfam" id="PF04738">
    <property type="entry name" value="Lant_dehydr_N"/>
    <property type="match status" value="1"/>
</dbReference>
<feature type="domain" description="Lantibiotic dehydratase N-terminal" evidence="2">
    <location>
        <begin position="2"/>
        <end position="39"/>
    </location>
</feature>
<comment type="caution">
    <text evidence="3">The sequence shown here is derived from an EMBL/GenBank/DDBJ whole genome shotgun (WGS) entry which is preliminary data.</text>
</comment>
<proteinExistence type="predicted"/>
<dbReference type="Proteomes" id="UP000583800">
    <property type="component" value="Unassembled WGS sequence"/>
</dbReference>
<dbReference type="InterPro" id="IPR006827">
    <property type="entry name" value="Lant_deHydtase_N"/>
</dbReference>
<reference evidence="3 4" key="1">
    <citation type="submission" date="2020-08" db="EMBL/GenBank/DDBJ databases">
        <title>Sequencing the genomes of 1000 actinobacteria strains.</title>
        <authorList>
            <person name="Klenk H.-P."/>
        </authorList>
    </citation>
    <scope>NUCLEOTIDE SEQUENCE [LARGE SCALE GENOMIC DNA]</scope>
    <source>
        <strain evidence="3 4">DSM 45913</strain>
    </source>
</reference>
<evidence type="ECO:0000259" key="2">
    <source>
        <dbReference type="Pfam" id="PF04738"/>
    </source>
</evidence>
<dbReference type="AlphaFoldDB" id="A0A7X0C436"/>
<evidence type="ECO:0000256" key="1">
    <source>
        <dbReference type="SAM" id="MobiDB-lite"/>
    </source>
</evidence>
<organism evidence="3 4">
    <name type="scientific">Nonomuraea muscovyensis</name>
    <dbReference type="NCBI Taxonomy" id="1124761"/>
    <lineage>
        <taxon>Bacteria</taxon>
        <taxon>Bacillati</taxon>
        <taxon>Actinomycetota</taxon>
        <taxon>Actinomycetes</taxon>
        <taxon>Streptosporangiales</taxon>
        <taxon>Streptosporangiaceae</taxon>
        <taxon>Nonomuraea</taxon>
    </lineage>
</organism>
<accession>A0A7X0C436</accession>
<name>A0A7X0C436_9ACTN</name>
<protein>
    <recommendedName>
        <fullName evidence="2">Lantibiotic dehydratase N-terminal domain-containing protein</fullName>
    </recommendedName>
</protein>